<reference evidence="3" key="1">
    <citation type="submission" date="2023-03" db="EMBL/GenBank/DDBJ databases">
        <title>Chromosome-level genomes of two armyworms, Mythimna separata and Mythimna loreyi, provide insights into the biosynthesis and reception of sex pheromones.</title>
        <authorList>
            <person name="Zhao H."/>
        </authorList>
    </citation>
    <scope>NUCLEOTIDE SEQUENCE</scope>
    <source>
        <strain evidence="3">BeijingLab</strain>
        <tissue evidence="3">Pupa</tissue>
    </source>
</reference>
<accession>A0AAD8DR74</accession>
<keyword evidence="2" id="KW-0732">Signal</keyword>
<evidence type="ECO:0008006" key="5">
    <source>
        <dbReference type="Google" id="ProtNLM"/>
    </source>
</evidence>
<name>A0AAD8DR74_MYTSE</name>
<keyword evidence="4" id="KW-1185">Reference proteome</keyword>
<dbReference type="EMBL" id="JARGEI010000018">
    <property type="protein sequence ID" value="KAJ8715535.1"/>
    <property type="molecule type" value="Genomic_DNA"/>
</dbReference>
<evidence type="ECO:0000313" key="4">
    <source>
        <dbReference type="Proteomes" id="UP001231518"/>
    </source>
</evidence>
<feature type="compositionally biased region" description="Low complexity" evidence="1">
    <location>
        <begin position="155"/>
        <end position="169"/>
    </location>
</feature>
<evidence type="ECO:0000313" key="3">
    <source>
        <dbReference type="EMBL" id="KAJ8715535.1"/>
    </source>
</evidence>
<comment type="caution">
    <text evidence="3">The sequence shown here is derived from an EMBL/GenBank/DDBJ whole genome shotgun (WGS) entry which is preliminary data.</text>
</comment>
<feature type="region of interest" description="Disordered" evidence="1">
    <location>
        <begin position="20"/>
        <end position="67"/>
    </location>
</feature>
<evidence type="ECO:0000256" key="2">
    <source>
        <dbReference type="SAM" id="SignalP"/>
    </source>
</evidence>
<dbReference type="AlphaFoldDB" id="A0AAD8DR74"/>
<feature type="signal peptide" evidence="2">
    <location>
        <begin position="1"/>
        <end position="15"/>
    </location>
</feature>
<organism evidence="3 4">
    <name type="scientific">Mythimna separata</name>
    <name type="common">Oriental armyworm</name>
    <name type="synonym">Pseudaletia separata</name>
    <dbReference type="NCBI Taxonomy" id="271217"/>
    <lineage>
        <taxon>Eukaryota</taxon>
        <taxon>Metazoa</taxon>
        <taxon>Ecdysozoa</taxon>
        <taxon>Arthropoda</taxon>
        <taxon>Hexapoda</taxon>
        <taxon>Insecta</taxon>
        <taxon>Pterygota</taxon>
        <taxon>Neoptera</taxon>
        <taxon>Endopterygota</taxon>
        <taxon>Lepidoptera</taxon>
        <taxon>Glossata</taxon>
        <taxon>Ditrysia</taxon>
        <taxon>Noctuoidea</taxon>
        <taxon>Noctuidae</taxon>
        <taxon>Noctuinae</taxon>
        <taxon>Hadenini</taxon>
        <taxon>Mythimna</taxon>
    </lineage>
</organism>
<protein>
    <recommendedName>
        <fullName evidence="5">Secreted protein</fullName>
    </recommendedName>
</protein>
<evidence type="ECO:0000256" key="1">
    <source>
        <dbReference type="SAM" id="MobiDB-lite"/>
    </source>
</evidence>
<feature type="chain" id="PRO_5041907194" description="Secreted protein" evidence="2">
    <location>
        <begin position="16"/>
        <end position="265"/>
    </location>
</feature>
<proteinExistence type="predicted"/>
<dbReference type="Proteomes" id="UP001231518">
    <property type="component" value="Chromosome 24"/>
</dbReference>
<feature type="compositionally biased region" description="Basic and acidic residues" evidence="1">
    <location>
        <begin position="119"/>
        <end position="145"/>
    </location>
</feature>
<feature type="region of interest" description="Disordered" evidence="1">
    <location>
        <begin position="94"/>
        <end position="189"/>
    </location>
</feature>
<sequence length="265" mass="29674">MVLVYVLLLISLTTALRPLDGPSYRSNVMDGDKPILRMPPPDPDESANSDEHGQPSPPSDRSVSESVENVNQLVNWLVDNFGYDLVAIGRKSNDGAQEKPVGLLTEPHKENDESNSALREGDKPTPSESPKEKDESDSDHNDDTVIQKQGTADTPESAEPESPAGPNESAEVKETGLRTLKNKHKEKSDPSWITDLKEFIKDLTTQYEQHEVLDKTKPVIATLEKKHHVKIKDIDVDEYGEIHINYLEKGKNKKTGRKRKDRDYS</sequence>
<gene>
    <name evidence="3" type="ORF">PYW07_010017</name>
</gene>